<evidence type="ECO:0000313" key="3">
    <source>
        <dbReference type="Proteomes" id="UP000270046"/>
    </source>
</evidence>
<dbReference type="EMBL" id="CP032869">
    <property type="protein sequence ID" value="AYL96573.1"/>
    <property type="molecule type" value="Genomic_DNA"/>
</dbReference>
<keyword evidence="3" id="KW-1185">Reference proteome</keyword>
<gene>
    <name evidence="2" type="ORF">HYN43_015260</name>
</gene>
<feature type="signal peptide" evidence="1">
    <location>
        <begin position="1"/>
        <end position="20"/>
    </location>
</feature>
<sequence>MKPHKLLLLSAMLPVLSLMGCQVGREIHYFKQGQNYYRITIHENSIASKSRYLSGFYDETALNKYFGEMSQPIEKIDSSQNVSFLNSQNGEGLQIDSNKKFVMILSTNSNVVSEQIGAFAENEQVLESIARLSNKNKIEESNKFAADITTIYSRNKAVANLGDQFINTLPNAADTTKVKMNLAVFLQYLKDQGTANTATAEILIKRFQK</sequence>
<keyword evidence="1" id="KW-0732">Signal</keyword>
<evidence type="ECO:0000256" key="1">
    <source>
        <dbReference type="SAM" id="SignalP"/>
    </source>
</evidence>
<dbReference type="RefSeq" id="WP_119410169.1">
    <property type="nucleotide sequence ID" value="NZ_CP032869.1"/>
</dbReference>
<feature type="chain" id="PRO_5019715121" description="Lipoprotein" evidence="1">
    <location>
        <begin position="21"/>
        <end position="209"/>
    </location>
</feature>
<dbReference type="AlphaFoldDB" id="A0A494VYI7"/>
<dbReference type="Proteomes" id="UP000270046">
    <property type="component" value="Chromosome"/>
</dbReference>
<dbReference type="KEGG" id="muh:HYN43_015260"/>
<organism evidence="2 3">
    <name type="scientific">Mucilaginibacter celer</name>
    <dbReference type="NCBI Taxonomy" id="2305508"/>
    <lineage>
        <taxon>Bacteria</taxon>
        <taxon>Pseudomonadati</taxon>
        <taxon>Bacteroidota</taxon>
        <taxon>Sphingobacteriia</taxon>
        <taxon>Sphingobacteriales</taxon>
        <taxon>Sphingobacteriaceae</taxon>
        <taxon>Mucilaginibacter</taxon>
    </lineage>
</organism>
<evidence type="ECO:0008006" key="4">
    <source>
        <dbReference type="Google" id="ProtNLM"/>
    </source>
</evidence>
<dbReference type="PROSITE" id="PS51257">
    <property type="entry name" value="PROKAR_LIPOPROTEIN"/>
    <property type="match status" value="1"/>
</dbReference>
<proteinExistence type="predicted"/>
<name>A0A494VYI7_9SPHI</name>
<evidence type="ECO:0000313" key="2">
    <source>
        <dbReference type="EMBL" id="AYL96573.1"/>
    </source>
</evidence>
<protein>
    <recommendedName>
        <fullName evidence="4">Lipoprotein</fullName>
    </recommendedName>
</protein>
<accession>A0A494VYI7</accession>
<reference evidence="2 3" key="1">
    <citation type="submission" date="2018-10" db="EMBL/GenBank/DDBJ databases">
        <title>Genome sequencing of Mucilaginibacter sp. HYN0043.</title>
        <authorList>
            <person name="Kim M."/>
            <person name="Yi H."/>
        </authorList>
    </citation>
    <scope>NUCLEOTIDE SEQUENCE [LARGE SCALE GENOMIC DNA]</scope>
    <source>
        <strain evidence="2 3">HYN0043</strain>
    </source>
</reference>
<dbReference type="OrthoDB" id="9871435at2"/>